<dbReference type="Gene3D" id="2.60.120.650">
    <property type="entry name" value="Cupin"/>
    <property type="match status" value="1"/>
</dbReference>
<dbReference type="InterPro" id="IPR041667">
    <property type="entry name" value="Cupin_8"/>
</dbReference>
<evidence type="ECO:0000313" key="2">
    <source>
        <dbReference type="EMBL" id="AHE55976.1"/>
    </source>
</evidence>
<dbReference type="RefSeq" id="WP_025294132.1">
    <property type="nucleotide sequence ID" value="NZ_CP006644.1"/>
</dbReference>
<protein>
    <recommendedName>
        <fullName evidence="1">JmjC domain-containing protein</fullName>
    </recommendedName>
</protein>
<dbReference type="PROSITE" id="PS51184">
    <property type="entry name" value="JMJC"/>
    <property type="match status" value="1"/>
</dbReference>
<evidence type="ECO:0000313" key="3">
    <source>
        <dbReference type="Proteomes" id="UP000018851"/>
    </source>
</evidence>
<dbReference type="Pfam" id="PF13621">
    <property type="entry name" value="Cupin_8"/>
    <property type="match status" value="1"/>
</dbReference>
<organism evidence="2 3">
    <name type="scientific">Sphingomonas sanxanigenens DSM 19645 = NX02</name>
    <dbReference type="NCBI Taxonomy" id="1123269"/>
    <lineage>
        <taxon>Bacteria</taxon>
        <taxon>Pseudomonadati</taxon>
        <taxon>Pseudomonadota</taxon>
        <taxon>Alphaproteobacteria</taxon>
        <taxon>Sphingomonadales</taxon>
        <taxon>Sphingomonadaceae</taxon>
        <taxon>Sphingomonas</taxon>
    </lineage>
</organism>
<dbReference type="KEGG" id="ssan:NX02_21725"/>
<dbReference type="PATRIC" id="fig|1123269.5.peg.4251"/>
<name>W0AFW0_9SPHN</name>
<proteinExistence type="predicted"/>
<dbReference type="STRING" id="1123269.NX02_21725"/>
<dbReference type="PANTHER" id="PTHR12461">
    <property type="entry name" value="HYPOXIA-INDUCIBLE FACTOR 1 ALPHA INHIBITOR-RELATED"/>
    <property type="match status" value="1"/>
</dbReference>
<gene>
    <name evidence="2" type="ORF">NX02_21725</name>
</gene>
<dbReference type="Proteomes" id="UP000018851">
    <property type="component" value="Chromosome"/>
</dbReference>
<dbReference type="InterPro" id="IPR003347">
    <property type="entry name" value="JmjC_dom"/>
</dbReference>
<dbReference type="PANTHER" id="PTHR12461:SF105">
    <property type="entry name" value="HYPOXIA-INDUCIBLE FACTOR 1-ALPHA INHIBITOR"/>
    <property type="match status" value="1"/>
</dbReference>
<dbReference type="EMBL" id="CP006644">
    <property type="protein sequence ID" value="AHE55976.1"/>
    <property type="molecule type" value="Genomic_DNA"/>
</dbReference>
<dbReference type="SUPFAM" id="SSF51197">
    <property type="entry name" value="Clavaminate synthase-like"/>
    <property type="match status" value="1"/>
</dbReference>
<dbReference type="AlphaFoldDB" id="W0AFW0"/>
<dbReference type="SMART" id="SM00558">
    <property type="entry name" value="JmjC"/>
    <property type="match status" value="1"/>
</dbReference>
<accession>W0AFW0</accession>
<keyword evidence="3" id="KW-1185">Reference proteome</keyword>
<dbReference type="HOGENOM" id="CLU_016785_3_4_5"/>
<dbReference type="OrthoDB" id="479699at2"/>
<dbReference type="eggNOG" id="COG2850">
    <property type="taxonomic scope" value="Bacteria"/>
</dbReference>
<reference evidence="2 3" key="1">
    <citation type="submission" date="2013-07" db="EMBL/GenBank/DDBJ databases">
        <title>Completed genome of Sphingomonas sanxanigenens NX02.</title>
        <authorList>
            <person name="Ma T."/>
            <person name="Huang H."/>
            <person name="Wu M."/>
            <person name="Li X."/>
            <person name="Li G."/>
        </authorList>
    </citation>
    <scope>NUCLEOTIDE SEQUENCE [LARGE SCALE GENOMIC DNA]</scope>
    <source>
        <strain evidence="2 3">NX02</strain>
    </source>
</reference>
<sequence length="346" mass="38711">MAKSKVQRKKQPATAAPAGDDSLRVAIATALLDGEGPASLADRLIAEGHPASAARYEVERAVKSPYLKAATRLNARLAKRDWTLGVFSRLAQLDPDRARIPTIHDIDPDRFYRDFYLSNRPVKLTGLVDHWPALERWSLDHFDATLGDSIVELQGDREADPDFEIAKDPHQMRAPLRDVTRRLRTETGNDFYLTAYNSGINKQALAPLWADVAPISILAQREARDGFFWMGPKGTITPYHHDLTNNLLLQIVGRKRIRMVAAHDGPLMRNIVHCFSEWDGAELEAGEAAPGRPRVLDCTIGPGEALFLPIGWWHHVEGLDMTIGMSFTNFRLFNDFQTGYTSYGAM</sequence>
<evidence type="ECO:0000259" key="1">
    <source>
        <dbReference type="PROSITE" id="PS51184"/>
    </source>
</evidence>
<feature type="domain" description="JmjC" evidence="1">
    <location>
        <begin position="195"/>
        <end position="346"/>
    </location>
</feature>